<protein>
    <submittedName>
        <fullName evidence="1">Uncharacterized protein</fullName>
    </submittedName>
</protein>
<sequence>MFNRTEAVNNLLTLMKLQNSYIHELNKLIYAAATDLTLANNHEFTEFVANFFEFAHYHYNSEGYSQAAQLVQIYHYILLERLLDSQVLVAAEQMELAIGHLEMAVREMQTRFHPQIILLNQGILLMEETQLKIIESLEELLERSQPAPKLQN</sequence>
<name>A0ABZ3IJW9_9FIRM</name>
<keyword evidence="2" id="KW-1185">Reference proteome</keyword>
<organism evidence="1 2">
    <name type="scientific">Sporomusa silvacetica DSM 10669</name>
    <dbReference type="NCBI Taxonomy" id="1123289"/>
    <lineage>
        <taxon>Bacteria</taxon>
        <taxon>Bacillati</taxon>
        <taxon>Bacillota</taxon>
        <taxon>Negativicutes</taxon>
        <taxon>Selenomonadales</taxon>
        <taxon>Sporomusaceae</taxon>
        <taxon>Sporomusa</taxon>
    </lineage>
</organism>
<dbReference type="Proteomes" id="UP000216752">
    <property type="component" value="Chromosome"/>
</dbReference>
<dbReference type="EMBL" id="CP155573">
    <property type="protein sequence ID" value="XFO65961.1"/>
    <property type="molecule type" value="Genomic_DNA"/>
</dbReference>
<evidence type="ECO:0000313" key="2">
    <source>
        <dbReference type="Proteomes" id="UP000216752"/>
    </source>
</evidence>
<evidence type="ECO:0000313" key="1">
    <source>
        <dbReference type="EMBL" id="XFO65961.1"/>
    </source>
</evidence>
<accession>A0ABZ3IJW9</accession>
<reference evidence="1" key="1">
    <citation type="submission" date="2024-05" db="EMBL/GenBank/DDBJ databases">
        <title>Isolation and characterization of Sporomusa carbonis sp. nov., a carboxydotrophic hydrogenogen in the genus of Sporomusa isolated from a charcoal burning pile.</title>
        <authorList>
            <person name="Boeer T."/>
            <person name="Rosenbaum F."/>
            <person name="Eysell L."/>
            <person name="Mueller V."/>
            <person name="Daniel R."/>
            <person name="Poehlein A."/>
        </authorList>
    </citation>
    <scope>NUCLEOTIDE SEQUENCE [LARGE SCALE GENOMIC DNA]</scope>
    <source>
        <strain evidence="1">DSM 10669</strain>
    </source>
</reference>
<proteinExistence type="predicted"/>
<dbReference type="RefSeq" id="WP_094604663.1">
    <property type="nucleotide sequence ID" value="NZ_CP155573.1"/>
</dbReference>
<gene>
    <name evidence="1" type="ORF">SPSIL_021090</name>
</gene>